<gene>
    <name evidence="2" type="ORF">Tco_1017489</name>
</gene>
<accession>A0ABQ5FS35</accession>
<feature type="compositionally biased region" description="Acidic residues" evidence="1">
    <location>
        <begin position="1"/>
        <end position="20"/>
    </location>
</feature>
<dbReference type="PANTHER" id="PTHR35046">
    <property type="entry name" value="ZINC KNUCKLE (CCHC-TYPE) FAMILY PROTEIN"/>
    <property type="match status" value="1"/>
</dbReference>
<comment type="caution">
    <text evidence="2">The sequence shown here is derived from an EMBL/GenBank/DDBJ whole genome shotgun (WGS) entry which is preliminary data.</text>
</comment>
<keyword evidence="3" id="KW-1185">Reference proteome</keyword>
<sequence length="147" mass="16670">MVVEDESCLVYDTDNEEDAEPAPKYDSDGDELVYEDEEACLPDVGESLVIQRALNVDASMTNNNLWLRINIFRTKCTSKGKLCNMIIDGGSCENVVSTYMVQKLGLKEEDYPEPYHLTWLKKGNAIKGHRITMLWLHISTYSQSQNA</sequence>
<dbReference type="EMBL" id="BQNB010017678">
    <property type="protein sequence ID" value="GJT66009.1"/>
    <property type="molecule type" value="Genomic_DNA"/>
</dbReference>
<proteinExistence type="predicted"/>
<evidence type="ECO:0000313" key="3">
    <source>
        <dbReference type="Proteomes" id="UP001151760"/>
    </source>
</evidence>
<name>A0ABQ5FS35_9ASTR</name>
<reference evidence="2" key="1">
    <citation type="journal article" date="2022" name="Int. J. Mol. Sci.">
        <title>Draft Genome of Tanacetum Coccineum: Genomic Comparison of Closely Related Tanacetum-Family Plants.</title>
        <authorList>
            <person name="Yamashiro T."/>
            <person name="Shiraishi A."/>
            <person name="Nakayama K."/>
            <person name="Satake H."/>
        </authorList>
    </citation>
    <scope>NUCLEOTIDE SEQUENCE</scope>
</reference>
<feature type="region of interest" description="Disordered" evidence="1">
    <location>
        <begin position="1"/>
        <end position="27"/>
    </location>
</feature>
<protein>
    <recommendedName>
        <fullName evidence="4">Gag-pol polyprotein</fullName>
    </recommendedName>
</protein>
<organism evidence="2 3">
    <name type="scientific">Tanacetum coccineum</name>
    <dbReference type="NCBI Taxonomy" id="301880"/>
    <lineage>
        <taxon>Eukaryota</taxon>
        <taxon>Viridiplantae</taxon>
        <taxon>Streptophyta</taxon>
        <taxon>Embryophyta</taxon>
        <taxon>Tracheophyta</taxon>
        <taxon>Spermatophyta</taxon>
        <taxon>Magnoliopsida</taxon>
        <taxon>eudicotyledons</taxon>
        <taxon>Gunneridae</taxon>
        <taxon>Pentapetalae</taxon>
        <taxon>asterids</taxon>
        <taxon>campanulids</taxon>
        <taxon>Asterales</taxon>
        <taxon>Asteraceae</taxon>
        <taxon>Asteroideae</taxon>
        <taxon>Anthemideae</taxon>
        <taxon>Anthemidinae</taxon>
        <taxon>Tanacetum</taxon>
    </lineage>
</organism>
<reference evidence="2" key="2">
    <citation type="submission" date="2022-01" db="EMBL/GenBank/DDBJ databases">
        <authorList>
            <person name="Yamashiro T."/>
            <person name="Shiraishi A."/>
            <person name="Satake H."/>
            <person name="Nakayama K."/>
        </authorList>
    </citation>
    <scope>NUCLEOTIDE SEQUENCE</scope>
</reference>
<evidence type="ECO:0008006" key="4">
    <source>
        <dbReference type="Google" id="ProtNLM"/>
    </source>
</evidence>
<evidence type="ECO:0000256" key="1">
    <source>
        <dbReference type="SAM" id="MobiDB-lite"/>
    </source>
</evidence>
<dbReference type="PANTHER" id="PTHR35046:SF23">
    <property type="entry name" value="NUCLEOTIDYLTRANSFERASE, RIBONUCLEASE H"/>
    <property type="match status" value="1"/>
</dbReference>
<evidence type="ECO:0000313" key="2">
    <source>
        <dbReference type="EMBL" id="GJT66009.1"/>
    </source>
</evidence>
<dbReference type="Proteomes" id="UP001151760">
    <property type="component" value="Unassembled WGS sequence"/>
</dbReference>